<dbReference type="AlphaFoldDB" id="A0AAV3R9L0"/>
<protein>
    <submittedName>
        <fullName evidence="1">Uncharacterized protein</fullName>
    </submittedName>
</protein>
<name>A0AAV3R9L0_LITER</name>
<gene>
    <name evidence="1" type="ORF">LIER_43908</name>
</gene>
<dbReference type="EMBL" id="BAABME010040945">
    <property type="protein sequence ID" value="GAA0171573.1"/>
    <property type="molecule type" value="Genomic_DNA"/>
</dbReference>
<evidence type="ECO:0000313" key="2">
    <source>
        <dbReference type="Proteomes" id="UP001454036"/>
    </source>
</evidence>
<evidence type="ECO:0000313" key="1">
    <source>
        <dbReference type="EMBL" id="GAA0171573.1"/>
    </source>
</evidence>
<reference evidence="1 2" key="1">
    <citation type="submission" date="2024-01" db="EMBL/GenBank/DDBJ databases">
        <title>The complete chloroplast genome sequence of Lithospermum erythrorhizon: insights into the phylogenetic relationship among Boraginaceae species and the maternal lineages of purple gromwells.</title>
        <authorList>
            <person name="Okada T."/>
            <person name="Watanabe K."/>
        </authorList>
    </citation>
    <scope>NUCLEOTIDE SEQUENCE [LARGE SCALE GENOMIC DNA]</scope>
</reference>
<accession>A0AAV3R9L0</accession>
<dbReference type="Proteomes" id="UP001454036">
    <property type="component" value="Unassembled WGS sequence"/>
</dbReference>
<sequence length="137" mass="16017">MFLEYGDSRSHSFPPSIMQQTVPRVDPNAAILQELIAAQKREFDEFKQTVLTYLPRRANRVVPHAVMPFTAWLNIVLIPTRFILPQFTQYNGIDNPHKHLKEFLAQMTITTNDMEIYAKTFPNSLTGMYWIGIWIFQ</sequence>
<keyword evidence="2" id="KW-1185">Reference proteome</keyword>
<organism evidence="1 2">
    <name type="scientific">Lithospermum erythrorhizon</name>
    <name type="common">Purple gromwell</name>
    <name type="synonym">Lithospermum officinale var. erythrorhizon</name>
    <dbReference type="NCBI Taxonomy" id="34254"/>
    <lineage>
        <taxon>Eukaryota</taxon>
        <taxon>Viridiplantae</taxon>
        <taxon>Streptophyta</taxon>
        <taxon>Embryophyta</taxon>
        <taxon>Tracheophyta</taxon>
        <taxon>Spermatophyta</taxon>
        <taxon>Magnoliopsida</taxon>
        <taxon>eudicotyledons</taxon>
        <taxon>Gunneridae</taxon>
        <taxon>Pentapetalae</taxon>
        <taxon>asterids</taxon>
        <taxon>lamiids</taxon>
        <taxon>Boraginales</taxon>
        <taxon>Boraginaceae</taxon>
        <taxon>Boraginoideae</taxon>
        <taxon>Lithospermeae</taxon>
        <taxon>Lithospermum</taxon>
    </lineage>
</organism>
<proteinExistence type="predicted"/>
<comment type="caution">
    <text evidence="1">The sequence shown here is derived from an EMBL/GenBank/DDBJ whole genome shotgun (WGS) entry which is preliminary data.</text>
</comment>